<sequence>MSAFSLSEEQFIKIKVPMPIRRLYFKNKVEAFNTDVIN</sequence>
<organism evidence="1 2">
    <name type="scientific">Formosa agariphila (strain DSM 15362 / KCTC 12365 / LMG 23005 / KMM 3901 / M-2Alg 35-1)</name>
    <dbReference type="NCBI Taxonomy" id="1347342"/>
    <lineage>
        <taxon>Bacteria</taxon>
        <taxon>Pseudomonadati</taxon>
        <taxon>Bacteroidota</taxon>
        <taxon>Flavobacteriia</taxon>
        <taxon>Flavobacteriales</taxon>
        <taxon>Flavobacteriaceae</taxon>
        <taxon>Formosa</taxon>
    </lineage>
</organism>
<accession>T2KJH3</accession>
<dbReference type="STRING" id="1347342.BN863_8590"/>
<keyword evidence="2" id="KW-1185">Reference proteome</keyword>
<evidence type="ECO:0000313" key="2">
    <source>
        <dbReference type="Proteomes" id="UP000016160"/>
    </source>
</evidence>
<proteinExistence type="predicted"/>
<dbReference type="Proteomes" id="UP000016160">
    <property type="component" value="Chromosome"/>
</dbReference>
<evidence type="ECO:0000313" key="1">
    <source>
        <dbReference type="EMBL" id="CDF78571.1"/>
    </source>
</evidence>
<dbReference type="PATRIC" id="fig|1347342.6.peg.866"/>
<protein>
    <submittedName>
        <fullName evidence="1">Uncharacterized protein</fullName>
    </submittedName>
</protein>
<dbReference type="EMBL" id="HG315671">
    <property type="protein sequence ID" value="CDF78571.1"/>
    <property type="molecule type" value="Genomic_DNA"/>
</dbReference>
<gene>
    <name evidence="1" type="ORF">BN863_8590</name>
</gene>
<dbReference type="HOGENOM" id="CLU_3328181_0_0_10"/>
<dbReference type="AlphaFoldDB" id="T2KJH3"/>
<reference evidence="1 2" key="1">
    <citation type="journal article" date="2013" name="Appl. Environ. Microbiol.">
        <title>The genome of the alga-associated marine flavobacterium Formosa agariphila KMM 3901T reveals a broad potential for degradation of algal polysaccharides.</title>
        <authorList>
            <person name="Mann A.J."/>
            <person name="Hahnke R.L."/>
            <person name="Huang S."/>
            <person name="Werner J."/>
            <person name="Xing P."/>
            <person name="Barbeyron T."/>
            <person name="Huettel B."/>
            <person name="Stueber K."/>
            <person name="Reinhardt R."/>
            <person name="Harder J."/>
            <person name="Gloeckner F.O."/>
            <person name="Amann R.I."/>
            <person name="Teeling H."/>
        </authorList>
    </citation>
    <scope>NUCLEOTIDE SEQUENCE [LARGE SCALE GENOMIC DNA]</scope>
    <source>
        <strain evidence="2">DSM 15362 / KCTC 12365 / LMG 23005 / KMM 3901</strain>
    </source>
</reference>
<name>T2KJH3_FORAG</name>